<keyword evidence="3" id="KW-0479">Metal-binding</keyword>
<dbReference type="EMBL" id="CP013235">
    <property type="protein sequence ID" value="AMP08339.1"/>
    <property type="molecule type" value="Genomic_DNA"/>
</dbReference>
<dbReference type="InterPro" id="IPR013766">
    <property type="entry name" value="Thioredoxin_domain"/>
</dbReference>
<gene>
    <name evidence="7" type="ORF">CAter282_0523</name>
</gene>
<dbReference type="Gene3D" id="3.40.30.10">
    <property type="entry name" value="Glutaredoxin"/>
    <property type="match status" value="1"/>
</dbReference>
<dbReference type="SUPFAM" id="SSF52833">
    <property type="entry name" value="Thioredoxin-like"/>
    <property type="match status" value="1"/>
</dbReference>
<dbReference type="PANTHER" id="PTHR12151:SF25">
    <property type="entry name" value="LINALOOL DEHYDRATASE_ISOMERASE DOMAIN-CONTAINING PROTEIN"/>
    <property type="match status" value="1"/>
</dbReference>
<dbReference type="PROSITE" id="PS51257">
    <property type="entry name" value="PROKAR_LIPOPROTEIN"/>
    <property type="match status" value="1"/>
</dbReference>
<dbReference type="PANTHER" id="PTHR12151">
    <property type="entry name" value="ELECTRON TRANSPORT PROTIN SCO1/SENC FAMILY MEMBER"/>
    <property type="match status" value="1"/>
</dbReference>
<evidence type="ECO:0000259" key="6">
    <source>
        <dbReference type="PROSITE" id="PS51352"/>
    </source>
</evidence>
<sequence>MKRVKPVISVLAGLLLTVSLTACGDKSGGGSQEIILSPAKSAFINTDVTGLGYARDFALTDHTGKPRTLADYKGKAVVVFFGYTQCPDVCPTTMVEMANVMKELGPLASKVQVLFITVDPERDTQELLSKYVPAFDPSFVGLYGDQAATEKVAKEFRVFYQKVPGKTPGSYSMDHTAGSYVFDPEGHIRLFVRHGQGPDPIAHDLKLLLS</sequence>
<proteinExistence type="inferred from homology"/>
<protein>
    <submittedName>
        <fullName evidence="7">AhpC/TSA family protein</fullName>
    </submittedName>
</protein>
<dbReference type="GO" id="GO:0046872">
    <property type="term" value="F:metal ion binding"/>
    <property type="evidence" value="ECO:0007669"/>
    <property type="project" value="UniProtKB-KW"/>
</dbReference>
<dbReference type="AlphaFoldDB" id="A0A127QE41"/>
<organism evidence="7 8">
    <name type="scientific">Collimonas arenae</name>
    <dbReference type="NCBI Taxonomy" id="279058"/>
    <lineage>
        <taxon>Bacteria</taxon>
        <taxon>Pseudomonadati</taxon>
        <taxon>Pseudomonadota</taxon>
        <taxon>Betaproteobacteria</taxon>
        <taxon>Burkholderiales</taxon>
        <taxon>Oxalobacteraceae</taxon>
        <taxon>Collimonas</taxon>
    </lineage>
</organism>
<evidence type="ECO:0000313" key="8">
    <source>
        <dbReference type="Proteomes" id="UP000071778"/>
    </source>
</evidence>
<keyword evidence="4" id="KW-1015">Disulfide bond</keyword>
<keyword evidence="2 3" id="KW-0186">Copper</keyword>
<dbReference type="RefSeq" id="WP_156477035.1">
    <property type="nucleotide sequence ID" value="NZ_CP013235.1"/>
</dbReference>
<dbReference type="CDD" id="cd02968">
    <property type="entry name" value="SCO"/>
    <property type="match status" value="1"/>
</dbReference>
<name>A0A127QE41_9BURK</name>
<dbReference type="InterPro" id="IPR003782">
    <property type="entry name" value="SCO1/SenC"/>
</dbReference>
<evidence type="ECO:0000256" key="1">
    <source>
        <dbReference type="ARBA" id="ARBA00010996"/>
    </source>
</evidence>
<evidence type="ECO:0000256" key="2">
    <source>
        <dbReference type="ARBA" id="ARBA00023008"/>
    </source>
</evidence>
<feature type="binding site" evidence="3">
    <location>
        <position position="90"/>
    </location>
    <ligand>
        <name>Cu cation</name>
        <dbReference type="ChEBI" id="CHEBI:23378"/>
    </ligand>
</feature>
<feature type="domain" description="Thioredoxin" evidence="6">
    <location>
        <begin position="48"/>
        <end position="210"/>
    </location>
</feature>
<feature type="signal peptide" evidence="5">
    <location>
        <begin position="1"/>
        <end position="22"/>
    </location>
</feature>
<feature type="disulfide bond" description="Redox-active" evidence="4">
    <location>
        <begin position="86"/>
        <end position="90"/>
    </location>
</feature>
<dbReference type="InterPro" id="IPR036249">
    <property type="entry name" value="Thioredoxin-like_sf"/>
</dbReference>
<evidence type="ECO:0000256" key="3">
    <source>
        <dbReference type="PIRSR" id="PIRSR603782-1"/>
    </source>
</evidence>
<comment type="similarity">
    <text evidence="1">Belongs to the SCO1/2 family.</text>
</comment>
<evidence type="ECO:0000256" key="5">
    <source>
        <dbReference type="SAM" id="SignalP"/>
    </source>
</evidence>
<feature type="binding site" evidence="3">
    <location>
        <position position="86"/>
    </location>
    <ligand>
        <name>Cu cation</name>
        <dbReference type="ChEBI" id="CHEBI:23378"/>
    </ligand>
</feature>
<evidence type="ECO:0000313" key="7">
    <source>
        <dbReference type="EMBL" id="AMP08339.1"/>
    </source>
</evidence>
<keyword evidence="5" id="KW-0732">Signal</keyword>
<keyword evidence="8" id="KW-1185">Reference proteome</keyword>
<feature type="chain" id="PRO_5007277797" evidence="5">
    <location>
        <begin position="23"/>
        <end position="210"/>
    </location>
</feature>
<accession>A0A127QE41</accession>
<reference evidence="7 8" key="1">
    <citation type="submission" date="2015-11" db="EMBL/GenBank/DDBJ databases">
        <title>Exploring the genomic traits of fungus-feeding bacterial genus Collimonas.</title>
        <authorList>
            <person name="Song C."/>
            <person name="Schmidt R."/>
            <person name="de Jager V."/>
            <person name="Krzyzanowska D."/>
            <person name="Jongedijk E."/>
            <person name="Cankar K."/>
            <person name="Beekwilder J."/>
            <person name="van Veen A."/>
            <person name="de Boer W."/>
            <person name="van Veen J.A."/>
            <person name="Garbeva P."/>
        </authorList>
    </citation>
    <scope>NUCLEOTIDE SEQUENCE [LARGE SCALE GENOMIC DNA]</scope>
    <source>
        <strain evidence="7 8">Ter282</strain>
    </source>
</reference>
<dbReference type="Pfam" id="PF02630">
    <property type="entry name" value="SCO1-SenC"/>
    <property type="match status" value="1"/>
</dbReference>
<dbReference type="FunFam" id="3.40.30.10:FF:000013">
    <property type="entry name" value="Blast:Protein SCO1 homolog, mitochondrial"/>
    <property type="match status" value="1"/>
</dbReference>
<dbReference type="Proteomes" id="UP000071778">
    <property type="component" value="Chromosome"/>
</dbReference>
<feature type="binding site" evidence="3">
    <location>
        <position position="175"/>
    </location>
    <ligand>
        <name>Cu cation</name>
        <dbReference type="ChEBI" id="CHEBI:23378"/>
    </ligand>
</feature>
<dbReference type="PATRIC" id="fig|279058.18.peg.526"/>
<evidence type="ECO:0000256" key="4">
    <source>
        <dbReference type="PIRSR" id="PIRSR603782-2"/>
    </source>
</evidence>
<dbReference type="PROSITE" id="PS51352">
    <property type="entry name" value="THIOREDOXIN_2"/>
    <property type="match status" value="1"/>
</dbReference>